<reference evidence="6 7" key="1">
    <citation type="journal article" date="2018" name="Front. Microbiol.">
        <title>Novel Insights Into Bacterial Dimethylsulfoniopropionate Catabolism in the East China Sea.</title>
        <authorList>
            <person name="Liu J."/>
            <person name="Liu J."/>
            <person name="Zhang S.H."/>
            <person name="Liang J."/>
            <person name="Lin H."/>
            <person name="Song D."/>
            <person name="Yang G.P."/>
            <person name="Todd J.D."/>
            <person name="Zhang X.H."/>
        </authorList>
    </citation>
    <scope>NUCLEOTIDE SEQUENCE [LARGE SCALE GENOMIC DNA]</scope>
    <source>
        <strain evidence="6 7">ZYFD042</strain>
    </source>
</reference>
<dbReference type="AlphaFoldDB" id="A0A3S3LVZ1"/>
<feature type="transmembrane region" description="Helical" evidence="5">
    <location>
        <begin position="251"/>
        <end position="272"/>
    </location>
</feature>
<evidence type="ECO:0000256" key="3">
    <source>
        <dbReference type="ARBA" id="ARBA00022989"/>
    </source>
</evidence>
<evidence type="ECO:0000256" key="2">
    <source>
        <dbReference type="ARBA" id="ARBA00022692"/>
    </source>
</evidence>
<comment type="subcellular location">
    <subcellularLocation>
        <location evidence="1">Membrane</location>
        <topology evidence="1">Multi-pass membrane protein</topology>
    </subcellularLocation>
</comment>
<dbReference type="Gene3D" id="1.20.120.1780">
    <property type="entry name" value="UbiA prenyltransferase"/>
    <property type="match status" value="1"/>
</dbReference>
<dbReference type="OrthoDB" id="3212588at2"/>
<feature type="transmembrane region" description="Helical" evidence="5">
    <location>
        <begin position="223"/>
        <end position="245"/>
    </location>
</feature>
<evidence type="ECO:0000256" key="1">
    <source>
        <dbReference type="ARBA" id="ARBA00004141"/>
    </source>
</evidence>
<keyword evidence="6" id="KW-0808">Transferase</keyword>
<keyword evidence="3 5" id="KW-1133">Transmembrane helix</keyword>
<feature type="transmembrane region" description="Helical" evidence="5">
    <location>
        <begin position="279"/>
        <end position="297"/>
    </location>
</feature>
<keyword evidence="2 5" id="KW-0812">Transmembrane</keyword>
<dbReference type="CDD" id="cd13956">
    <property type="entry name" value="PT_UbiA"/>
    <property type="match status" value="1"/>
</dbReference>
<sequence length="298" mass="29814">MTTRPPAAPLSNPGVRGRRYRHLVPDAPAKTPLVRALWGATHPGPTLVVTTLSLALGVAAGLEPWRLVLLVVAVFAGQVSVGLSNDAIDAARDVAVGRTDKPVARGALTAERALAVAVASLILALAFSVPLGPGLVAAHAIALASAWAYNAGLKSTPLSIAPFLVSFGLFPSFAPLAQPDAALAAPWASLAGAALGAAVHLTNVVRDLDDDRATGVRGLPHRLGARISVVAAAAGILLGAVAVFAGSGGGVVGASFFVAVILVAAATIALALSRPPGRAVFQLTMLAALLLAAQLVVT</sequence>
<dbReference type="Pfam" id="PF01040">
    <property type="entry name" value="UbiA"/>
    <property type="match status" value="1"/>
</dbReference>
<keyword evidence="4 5" id="KW-0472">Membrane</keyword>
<feature type="transmembrane region" description="Helical" evidence="5">
    <location>
        <begin position="109"/>
        <end position="129"/>
    </location>
</feature>
<dbReference type="EMBL" id="RBZY01000026">
    <property type="protein sequence ID" value="RWR18936.1"/>
    <property type="molecule type" value="Genomic_DNA"/>
</dbReference>
<feature type="transmembrane region" description="Helical" evidence="5">
    <location>
        <begin position="160"/>
        <end position="178"/>
    </location>
</feature>
<feature type="transmembrane region" description="Helical" evidence="5">
    <location>
        <begin position="184"/>
        <end position="202"/>
    </location>
</feature>
<dbReference type="Proteomes" id="UP000285970">
    <property type="component" value="Unassembled WGS sequence"/>
</dbReference>
<dbReference type="Gene3D" id="1.10.357.140">
    <property type="entry name" value="UbiA prenyltransferase"/>
    <property type="match status" value="1"/>
</dbReference>
<name>A0A3S3LVZ1_9MICO</name>
<accession>A0A3S3LVZ1</accession>
<evidence type="ECO:0000313" key="6">
    <source>
        <dbReference type="EMBL" id="RWR18936.1"/>
    </source>
</evidence>
<dbReference type="InterPro" id="IPR044878">
    <property type="entry name" value="UbiA_sf"/>
</dbReference>
<proteinExistence type="predicted"/>
<gene>
    <name evidence="6" type="ORF">D8Y23_08645</name>
</gene>
<evidence type="ECO:0000313" key="7">
    <source>
        <dbReference type="Proteomes" id="UP000285970"/>
    </source>
</evidence>
<protein>
    <submittedName>
        <fullName evidence="6">1,4-dihydroxy-2-naphthoate prenyltransferase</fullName>
    </submittedName>
</protein>
<evidence type="ECO:0000256" key="5">
    <source>
        <dbReference type="SAM" id="Phobius"/>
    </source>
</evidence>
<evidence type="ECO:0000256" key="4">
    <source>
        <dbReference type="ARBA" id="ARBA00023136"/>
    </source>
</evidence>
<dbReference type="InterPro" id="IPR000537">
    <property type="entry name" value="UbiA_prenyltransferase"/>
</dbReference>
<dbReference type="GO" id="GO:0016765">
    <property type="term" value="F:transferase activity, transferring alkyl or aryl (other than methyl) groups"/>
    <property type="evidence" value="ECO:0007669"/>
    <property type="project" value="InterPro"/>
</dbReference>
<organism evidence="6 7">
    <name type="scientific">Microbacterium enclense</name>
    <dbReference type="NCBI Taxonomy" id="993073"/>
    <lineage>
        <taxon>Bacteria</taxon>
        <taxon>Bacillati</taxon>
        <taxon>Actinomycetota</taxon>
        <taxon>Actinomycetes</taxon>
        <taxon>Micrococcales</taxon>
        <taxon>Microbacteriaceae</taxon>
        <taxon>Microbacterium</taxon>
    </lineage>
</organism>
<comment type="caution">
    <text evidence="6">The sequence shown here is derived from an EMBL/GenBank/DDBJ whole genome shotgun (WGS) entry which is preliminary data.</text>
</comment>
<dbReference type="GO" id="GO:0016020">
    <property type="term" value="C:membrane"/>
    <property type="evidence" value="ECO:0007669"/>
    <property type="project" value="UniProtKB-SubCell"/>
</dbReference>